<sequence>MHHSQLKEDDPVVVVGLSFRFPQDATSEEAFWKIIYEGSSTSTEVPLSRYNINGHYAVNAAAHNTMSCRGGHFLKNDISAFDAPFFSTSTNEAKAMDPQMRLLLETSYHAFEAAGMPLENVRGTPTSVYVGSIVNEYQSMYGQDVEIDATYQVTGTATAMLSNRLSWFYDLHGPSMTIDTACSSSLACLHLACQDLLTGESEMSLVCGVQLQLEPLSMSVPLSKLNFLSPDSECYSFDARANGYSRSEGVGVLVLKRLSKALENNDTIRAVIRSTSANQDGRTPSISQPSSSAQAALIRKAYEQAGLSLSSTDYFEAHGTGTPIGDPIEAQGIASAFSDYRTLEHPLIIGSVKANIGHLEAVAGIAGLIKTILVLEKGIIPPIAHLESLNPAIPAKEWKLRFPSSASPWPTKGLRRASVNSFGFGGTNAHVIVDDAFHYLQQRGLHGFHNTMLARNLGTSTEATSEECVMESLSNGSENGVTNQKAPMLFLMSAADEKGIQRLAQGLGDHLDRLANGVSDAYLRDLAFTLAARRSMFLWKHAIIASSLQELRQRLSTSLKPVRTTENSVIQFIFTGQGAQWANMGLELLKYYIFREDIILADKYFRQLGSRWSLLEELSALPLRSNVNDPKLAQPLCTAVQIALIDLLASWGIMPQAVVGHSSGEIAAAYCVGALSKESALAVAYFRGEAVARLQVRPGTVKGGMLAVGLSETNLAPYITKVIGQGSPTSLVCGCINSTRSTTVTGDSIYLDKLQVRLQRDGIFARKLNVPVAYHSAQMLPVAEYYEAALENLHRPDVDKSKHLPSPIFFSSVTGDVASNEDLLKTQYWVSNLVCQVKFSRAVQLMHSSSFAASSTVKGQTLILIEIGPHCTLQQPISDILADTTYSYEHTMRRNTSPLSSIKRMAGALAVHGCGIDIVKVNSHESTHEQPPKMLLSLPSYPFNHSQSYWLESRLSKNLRSWETPRNELLGSPSTDWNPMKPHWRLALRVSDLPWILDHQIDNTILYPAAGMLSMVLEGIKALSRAQNVTGFILRDVRFLSALVVPTTEEGIEAQLHLQSHNNSSSIIKEAGEWDFWIYTVSSGDEWRLHCTGNVWTERLEKPDLIYQNPNLGNHIVGSKEANLGEILESCPSDIDSVQFYKELHDQGAIFGPSFQTLQNIHANEDKMESCATVAFGEWKQRINDRDLSVHIIHPSTLDSLFQLPFASVFNQRGDLPTMIPTEISEIYISMELQNDPVGYDNTIFLHCNVTTKGMSNLDSDITALNRATGEPLITFRGFRLSGISNPHEKENHDNNSKPTLFHQIDWKPDISLLSSREIEMYCHEQTKALPDGGMDPQTEIVCRYFLSSTITRSPQDVEPDNGSHKDHVQRYIQWARSFLASEHQHTSELTSQFWPAFQDDHTCTDLISEFAASLPGRKAIADFGKSLKRVLDKELDPLDLLFNEGIVDSLYQSSLFSFTAHRLAAYMDLLSHKASAIRILEIGAGTGSTTTIVLETLARHGRFQDSCTPRFEHYDFTDISPSFFSDAQERYSAYDCSKRMRFKRLDIERDPEEQGFEANSYDIVIAVSVLHATSDIENSLRNVRKLLKPSGQLVFSEPTNRRMATIPFVFGTLPGWWLSSEKHRSDGPLLTKQEWNEALLRTGFDGLYVSLSDAPEDTHMLSFMVSNSSTLATIPTPVDTSTAIVFGTPAEEKVAAALQATIASQPPFGNCHVASVESFSNAVQTSYDQYISLLELYEPIMSHLSEQQFSTIKCMVQASKRILWVSGRGGELNRPEASMINGFAKTLMLEHPNLIFTCLGVSLTSDIVGKITQVLDYNCTVPQDEIETELLERDGIFEIPRAVEAPYINKLNHLEGHGLDPEPIDTNDASGSTLGPLELCFSFGRLDSLHFQPDHTASLPLQTDEVQVHVKATGVNFKDVVVALNEVSDDHIGQEFAGVVVNVGASAPFHPGDRVCGIANGSFRTHVRAKISHIMRIPPGLAFTEACSVPVAFATAQYGLCHLAQLKAGETVLIHAAAGAVGQAAIQIAQKIGAVVLATVSSQAKKEFLMTRYGIDASSFFSSRHVSFHSQIMKRTSNKGVDVVLNSLSGRALTESWRSLAMLGRFIEIGKQDISRFRSLPMEPFLRNVSFCSLDLGVVGRGSHSLMEQLMREVERDVLDETTRRYSAPSPLTIFKRSGFEDSFRFLQTGQHYGKAVVDWEQHDIIQVVPKSRLDNCFESNATYVIAGGLGGIGRNVAEWMFLQGARHLILLSRSGIASSSNVEKFAARLKKNGVSIYAPRCDISDPKAVAAMVKYAESNMPPIRGCIQASMVINNHMFQDFSLHDFQSAIEPKVKGTWNLYRSLPHKLNFFVSLSSLAGVVGSASQSNYAAANAFLDAFAKFCQSQGQHCVSLDLGAVEGIGYIAERAEVEQILTIAYTGQKVLREKDLHFMLRYACDPLLAESMSSPFGSQVLSALTTPAFAKRESGGTVEDHAWMHFPIFRHLYQMEKDGTSASVDTATVKSATSQLRAAKSYDEAATIISKLLARRLARSLAVPVEEIDVNRPTHAFGVDSLVAVELVFWFKNEFRAEIPVIQILSNATIVELGALAAKKSAYICFQQV</sequence>
<protein>
    <submittedName>
        <fullName evidence="1">Uncharacterized protein</fullName>
    </submittedName>
</protein>
<comment type="caution">
    <text evidence="1">The sequence shown here is derived from an EMBL/GenBank/DDBJ whole genome shotgun (WGS) entry which is preliminary data.</text>
</comment>
<reference evidence="1 2" key="1">
    <citation type="journal article" date="2022" name="New Phytol.">
        <title>Ecological generalism drives hyperdiversity of secondary metabolite gene clusters in xylarialean endophytes.</title>
        <authorList>
            <person name="Franco M.E.E."/>
            <person name="Wisecaver J.H."/>
            <person name="Arnold A.E."/>
            <person name="Ju Y.M."/>
            <person name="Slot J.C."/>
            <person name="Ahrendt S."/>
            <person name="Moore L.P."/>
            <person name="Eastman K.E."/>
            <person name="Scott K."/>
            <person name="Konkel Z."/>
            <person name="Mondo S.J."/>
            <person name="Kuo A."/>
            <person name="Hayes R.D."/>
            <person name="Haridas S."/>
            <person name="Andreopoulos B."/>
            <person name="Riley R."/>
            <person name="LaButti K."/>
            <person name="Pangilinan J."/>
            <person name="Lipzen A."/>
            <person name="Amirebrahimi M."/>
            <person name="Yan J."/>
            <person name="Adam C."/>
            <person name="Keymanesh K."/>
            <person name="Ng V."/>
            <person name="Louie K."/>
            <person name="Northen T."/>
            <person name="Drula E."/>
            <person name="Henrissat B."/>
            <person name="Hsieh H.M."/>
            <person name="Youens-Clark K."/>
            <person name="Lutzoni F."/>
            <person name="Miadlikowska J."/>
            <person name="Eastwood D.C."/>
            <person name="Hamelin R.C."/>
            <person name="Grigoriev I.V."/>
            <person name="U'Ren J.M."/>
        </authorList>
    </citation>
    <scope>NUCLEOTIDE SEQUENCE [LARGE SCALE GENOMIC DNA]</scope>
    <source>
        <strain evidence="1 2">ER1909</strain>
    </source>
</reference>
<accession>A0ACC0D3Z4</accession>
<dbReference type="Proteomes" id="UP001497680">
    <property type="component" value="Unassembled WGS sequence"/>
</dbReference>
<name>A0ACC0D3Z4_9PEZI</name>
<proteinExistence type="predicted"/>
<evidence type="ECO:0000313" key="2">
    <source>
        <dbReference type="Proteomes" id="UP001497680"/>
    </source>
</evidence>
<gene>
    <name evidence="1" type="ORF">F4821DRAFT_277859</name>
</gene>
<evidence type="ECO:0000313" key="1">
    <source>
        <dbReference type="EMBL" id="KAI6087454.1"/>
    </source>
</evidence>
<organism evidence="1 2">
    <name type="scientific">Hypoxylon rubiginosum</name>
    <dbReference type="NCBI Taxonomy" id="110542"/>
    <lineage>
        <taxon>Eukaryota</taxon>
        <taxon>Fungi</taxon>
        <taxon>Dikarya</taxon>
        <taxon>Ascomycota</taxon>
        <taxon>Pezizomycotina</taxon>
        <taxon>Sordariomycetes</taxon>
        <taxon>Xylariomycetidae</taxon>
        <taxon>Xylariales</taxon>
        <taxon>Hypoxylaceae</taxon>
        <taxon>Hypoxylon</taxon>
    </lineage>
</organism>
<dbReference type="EMBL" id="MU394308">
    <property type="protein sequence ID" value="KAI6087454.1"/>
    <property type="molecule type" value="Genomic_DNA"/>
</dbReference>
<keyword evidence="2" id="KW-1185">Reference proteome</keyword>